<keyword evidence="2" id="KW-1185">Reference proteome</keyword>
<evidence type="ECO:0000313" key="2">
    <source>
        <dbReference type="Proteomes" id="UP001165269"/>
    </source>
</evidence>
<dbReference type="EMBL" id="JALDAY010000002">
    <property type="protein sequence ID" value="MCI3271041.1"/>
    <property type="molecule type" value="Genomic_DNA"/>
</dbReference>
<dbReference type="RefSeq" id="WP_242762836.1">
    <property type="nucleotide sequence ID" value="NZ_JALDAY010000002.1"/>
</dbReference>
<evidence type="ECO:0000313" key="1">
    <source>
        <dbReference type="EMBL" id="MCI3271041.1"/>
    </source>
</evidence>
<protein>
    <submittedName>
        <fullName evidence="1">Uncharacterized protein</fullName>
    </submittedName>
</protein>
<organism evidence="1 2">
    <name type="scientific">Streptomyces cylindrosporus</name>
    <dbReference type="NCBI Taxonomy" id="2927583"/>
    <lineage>
        <taxon>Bacteria</taxon>
        <taxon>Bacillati</taxon>
        <taxon>Actinomycetota</taxon>
        <taxon>Actinomycetes</taxon>
        <taxon>Kitasatosporales</taxon>
        <taxon>Streptomycetaceae</taxon>
        <taxon>Streptomyces</taxon>
    </lineage>
</organism>
<comment type="caution">
    <text evidence="1">The sequence shown here is derived from an EMBL/GenBank/DDBJ whole genome shotgun (WGS) entry which is preliminary data.</text>
</comment>
<accession>A0ABS9Y1E3</accession>
<reference evidence="1" key="1">
    <citation type="submission" date="2022-03" db="EMBL/GenBank/DDBJ databases">
        <title>Streptomyces 7R015 and 7R016 isolated from Barleria lupulina in Thailand.</title>
        <authorList>
            <person name="Kanchanasin P."/>
            <person name="Phongsopitanun W."/>
            <person name="Tanasupawat S."/>
        </authorList>
    </citation>
    <scope>NUCLEOTIDE SEQUENCE</scope>
    <source>
        <strain evidence="1">7R015</strain>
    </source>
</reference>
<gene>
    <name evidence="1" type="ORF">MQP27_07940</name>
</gene>
<dbReference type="Proteomes" id="UP001165269">
    <property type="component" value="Unassembled WGS sequence"/>
</dbReference>
<name>A0ABS9Y1E3_9ACTN</name>
<proteinExistence type="predicted"/>
<sequence length="55" mass="5692">MVFNLASGSRVTVFDVGGGSKEFTTRNADGDVVSTVILGAAYANRTVADLEANAR</sequence>